<proteinExistence type="predicted"/>
<gene>
    <name evidence="2" type="ORF">TWF106_001065</name>
</gene>
<feature type="transmembrane region" description="Helical" evidence="1">
    <location>
        <begin position="21"/>
        <end position="39"/>
    </location>
</feature>
<comment type="caution">
    <text evidence="2">The sequence shown here is derived from an EMBL/GenBank/DDBJ whole genome shotgun (WGS) entry which is preliminary data.</text>
</comment>
<evidence type="ECO:0000313" key="2">
    <source>
        <dbReference type="EMBL" id="KAF3205600.1"/>
    </source>
</evidence>
<dbReference type="AlphaFoldDB" id="A0A7C8UCH6"/>
<sequence>METHQHEPAKMRSQAIQPKKTRYTLLLFILSTALSLHFLKVPYFSKGFSFLPPVRADDGDLPIPYARRDENQFTHSPPMARSRFDLGGRISLYCYPSDGGYWYATHVSSVELDFLGIDRFKPQDRALNQTEEDAFCKRLQLLEPLYDDGNDDWVYKPPLQADNKHPRIRHIFCWTKTGGAWVKKLTYMREGGWYGPGRLKVTIEGDSSLVGAIWNAYSMEERCQAFERAGGKFCAKPEDCEETKPYIGKKILARWLEIAIYTIHCFLVRLECHQIIT</sequence>
<dbReference type="EMBL" id="WIWS01000115">
    <property type="protein sequence ID" value="KAF3205600.1"/>
    <property type="molecule type" value="Genomic_DNA"/>
</dbReference>
<reference evidence="2 3" key="1">
    <citation type="submission" date="2019-06" db="EMBL/GenBank/DDBJ databases">
        <authorList>
            <person name="Palmer J.M."/>
        </authorList>
    </citation>
    <scope>NUCLEOTIDE SEQUENCE [LARGE SCALE GENOMIC DNA]</scope>
    <source>
        <strain evidence="2 3">TWF106</strain>
    </source>
</reference>
<keyword evidence="1" id="KW-0472">Membrane</keyword>
<name>A0A7C8UCH6_ORBOL</name>
<keyword evidence="1" id="KW-0812">Transmembrane</keyword>
<evidence type="ECO:0000256" key="1">
    <source>
        <dbReference type="SAM" id="Phobius"/>
    </source>
</evidence>
<keyword evidence="1" id="KW-1133">Transmembrane helix</keyword>
<evidence type="ECO:0000313" key="3">
    <source>
        <dbReference type="Proteomes" id="UP000472727"/>
    </source>
</evidence>
<accession>A0A7C8UCH6</accession>
<organism evidence="2 3">
    <name type="scientific">Orbilia oligospora</name>
    <name type="common">Nematode-trapping fungus</name>
    <name type="synonym">Arthrobotrys oligospora</name>
    <dbReference type="NCBI Taxonomy" id="2813651"/>
    <lineage>
        <taxon>Eukaryota</taxon>
        <taxon>Fungi</taxon>
        <taxon>Dikarya</taxon>
        <taxon>Ascomycota</taxon>
        <taxon>Pezizomycotina</taxon>
        <taxon>Orbiliomycetes</taxon>
        <taxon>Orbiliales</taxon>
        <taxon>Orbiliaceae</taxon>
        <taxon>Orbilia</taxon>
    </lineage>
</organism>
<protein>
    <submittedName>
        <fullName evidence="2">Uncharacterized protein</fullName>
    </submittedName>
</protein>
<dbReference type="Proteomes" id="UP000472727">
    <property type="component" value="Unassembled WGS sequence"/>
</dbReference>